<dbReference type="GO" id="GO:0050664">
    <property type="term" value="F:oxidoreductase activity, acting on NAD(P)H, oxygen as acceptor"/>
    <property type="evidence" value="ECO:0007669"/>
    <property type="project" value="TreeGrafter"/>
</dbReference>
<evidence type="ECO:0000313" key="3">
    <source>
        <dbReference type="EMBL" id="SNZ08099.1"/>
    </source>
</evidence>
<dbReference type="Pfam" id="PF00106">
    <property type="entry name" value="adh_short"/>
    <property type="match status" value="1"/>
</dbReference>
<dbReference type="CDD" id="cd05233">
    <property type="entry name" value="SDR_c"/>
    <property type="match status" value="1"/>
</dbReference>
<reference evidence="3 4" key="1">
    <citation type="submission" date="2017-09" db="EMBL/GenBank/DDBJ databases">
        <authorList>
            <person name="Ehlers B."/>
            <person name="Leendertz F.H."/>
        </authorList>
    </citation>
    <scope>NUCLEOTIDE SEQUENCE [LARGE SCALE GENOMIC DNA]</scope>
    <source>
        <strain evidence="3 4">DSM 18289</strain>
    </source>
</reference>
<dbReference type="PROSITE" id="PS00061">
    <property type="entry name" value="ADH_SHORT"/>
    <property type="match status" value="1"/>
</dbReference>
<accession>A0A285NF69</accession>
<keyword evidence="2" id="KW-0560">Oxidoreductase</keyword>
<dbReference type="PANTHER" id="PTHR43008:SF4">
    <property type="entry name" value="CHAIN DEHYDROGENASE, PUTATIVE (AFU_ORTHOLOGUE AFUA_4G08710)-RELATED"/>
    <property type="match status" value="1"/>
</dbReference>
<evidence type="ECO:0000256" key="1">
    <source>
        <dbReference type="ARBA" id="ARBA00006484"/>
    </source>
</evidence>
<protein>
    <submittedName>
        <fullName evidence="3">NAD(P)-dependent dehydrogenase, short-chain alcohol dehydrogenase family</fullName>
    </submittedName>
</protein>
<sequence>MTEKRLDGRIAVVTGASRGIGWHAALELAREGAHVIALAKTVGALEELDDNITSMGGSATLVPLDITDYDGLDRLGAAIFERWGKLDILLGNAGQLGAITPLGHADPKKDWDKVIGVNLTANWRLIRSLDPLLRRSDSARTLFMTSGAPHKCKPYWGIYSVSKAGLEALVRTYAGECDKLPINANCFNPGPVRTGMRAKAMPGEDPNTLPHPSELASHIVECLVPECQENGRMYDYPSKSWKDYGSPVVG</sequence>
<name>A0A285NF69_9HYPH</name>
<dbReference type="RefSeq" id="WP_097152622.1">
    <property type="nucleotide sequence ID" value="NZ_OBEL01000001.1"/>
</dbReference>
<dbReference type="InterPro" id="IPR036291">
    <property type="entry name" value="NAD(P)-bd_dom_sf"/>
</dbReference>
<organism evidence="3 4">
    <name type="scientific">Cohaesibacter gelatinilyticus</name>
    <dbReference type="NCBI Taxonomy" id="372072"/>
    <lineage>
        <taxon>Bacteria</taxon>
        <taxon>Pseudomonadati</taxon>
        <taxon>Pseudomonadota</taxon>
        <taxon>Alphaproteobacteria</taxon>
        <taxon>Hyphomicrobiales</taxon>
        <taxon>Cohaesibacteraceae</taxon>
    </lineage>
</organism>
<dbReference type="Proteomes" id="UP000219439">
    <property type="component" value="Unassembled WGS sequence"/>
</dbReference>
<gene>
    <name evidence="3" type="ORF">SAMN06265368_1453</name>
</gene>
<dbReference type="Gene3D" id="3.40.50.720">
    <property type="entry name" value="NAD(P)-binding Rossmann-like Domain"/>
    <property type="match status" value="1"/>
</dbReference>
<comment type="similarity">
    <text evidence="1">Belongs to the short-chain dehydrogenases/reductases (SDR) family.</text>
</comment>
<dbReference type="AlphaFoldDB" id="A0A285NF69"/>
<proteinExistence type="inferred from homology"/>
<evidence type="ECO:0000256" key="2">
    <source>
        <dbReference type="ARBA" id="ARBA00023002"/>
    </source>
</evidence>
<dbReference type="InterPro" id="IPR002347">
    <property type="entry name" value="SDR_fam"/>
</dbReference>
<evidence type="ECO:0000313" key="4">
    <source>
        <dbReference type="Proteomes" id="UP000219439"/>
    </source>
</evidence>
<dbReference type="PRINTS" id="PR00081">
    <property type="entry name" value="GDHRDH"/>
</dbReference>
<dbReference type="InterPro" id="IPR020904">
    <property type="entry name" value="Sc_DH/Rdtase_CS"/>
</dbReference>
<dbReference type="PANTHER" id="PTHR43008">
    <property type="entry name" value="BENZIL REDUCTASE"/>
    <property type="match status" value="1"/>
</dbReference>
<dbReference type="SUPFAM" id="SSF51735">
    <property type="entry name" value="NAD(P)-binding Rossmann-fold domains"/>
    <property type="match status" value="1"/>
</dbReference>
<dbReference type="EMBL" id="OBEL01000001">
    <property type="protein sequence ID" value="SNZ08099.1"/>
    <property type="molecule type" value="Genomic_DNA"/>
</dbReference>
<keyword evidence="4" id="KW-1185">Reference proteome</keyword>
<dbReference type="OrthoDB" id="9790785at2"/>